<feature type="domain" description="Aminotransferase-like plant mobile" evidence="1">
    <location>
        <begin position="12"/>
        <end position="98"/>
    </location>
</feature>
<dbReference type="PANTHER" id="PTHR46033">
    <property type="entry name" value="PROTEIN MAIN-LIKE 2"/>
    <property type="match status" value="1"/>
</dbReference>
<dbReference type="InterPro" id="IPR044824">
    <property type="entry name" value="MAIN-like"/>
</dbReference>
<dbReference type="EMBL" id="SDMP01000007">
    <property type="protein sequence ID" value="RYR46799.1"/>
    <property type="molecule type" value="Genomic_DNA"/>
</dbReference>
<evidence type="ECO:0000259" key="1">
    <source>
        <dbReference type="Pfam" id="PF10536"/>
    </source>
</evidence>
<accession>A0A445C7A7</accession>
<dbReference type="Pfam" id="PF10536">
    <property type="entry name" value="PMD"/>
    <property type="match status" value="1"/>
</dbReference>
<dbReference type="Proteomes" id="UP000289738">
    <property type="component" value="Chromosome A07"/>
</dbReference>
<dbReference type="GO" id="GO:0010073">
    <property type="term" value="P:meristem maintenance"/>
    <property type="evidence" value="ECO:0007669"/>
    <property type="project" value="InterPro"/>
</dbReference>
<reference evidence="2 3" key="1">
    <citation type="submission" date="2019-01" db="EMBL/GenBank/DDBJ databases">
        <title>Sequencing of cultivated peanut Arachis hypogaea provides insights into genome evolution and oil improvement.</title>
        <authorList>
            <person name="Chen X."/>
        </authorList>
    </citation>
    <scope>NUCLEOTIDE SEQUENCE [LARGE SCALE GENOMIC DNA]</scope>
    <source>
        <strain evidence="3">cv. Fuhuasheng</strain>
        <tissue evidence="2">Leaves</tissue>
    </source>
</reference>
<name>A0A445C7A7_ARAHY</name>
<proteinExistence type="predicted"/>
<evidence type="ECO:0000313" key="2">
    <source>
        <dbReference type="EMBL" id="RYR46799.1"/>
    </source>
</evidence>
<gene>
    <name evidence="2" type="ORF">Ahy_A07g032622</name>
</gene>
<keyword evidence="3" id="KW-1185">Reference proteome</keyword>
<protein>
    <recommendedName>
        <fullName evidence="1">Aminotransferase-like plant mobile domain-containing protein</fullName>
    </recommendedName>
</protein>
<sequence>MAIFGSEPVMSSSSKSYTKLSWVRYIRDTQPLDPREFVQRYVRCHIFCLLGTTLFADKSKAYAHTKYLSLLQNFEQIGTYSWGSATLAHLYRALCHASWWSHHPRTRAWMSRRAASIRHDKDYMKEPYLGIIISAELQHHLDVCDTIGSLVSFECVEWHPVDRVGRQYGYAQFPLCRHRTSLLTNIVTLFEEYSAVDQYVDDAIIRRFLDGGDPLEDILDAMPLQQSPQSHWVLMDGLARRSHRNPTPNSRATNSIDPHLEIDAGRINVPTDASSGLGLNVPTQQEFVDEYIPSSSAPVAAGGQVQ</sequence>
<comment type="caution">
    <text evidence="2">The sequence shown here is derived from an EMBL/GenBank/DDBJ whole genome shotgun (WGS) entry which is preliminary data.</text>
</comment>
<dbReference type="AlphaFoldDB" id="A0A445C7A7"/>
<organism evidence="2 3">
    <name type="scientific">Arachis hypogaea</name>
    <name type="common">Peanut</name>
    <dbReference type="NCBI Taxonomy" id="3818"/>
    <lineage>
        <taxon>Eukaryota</taxon>
        <taxon>Viridiplantae</taxon>
        <taxon>Streptophyta</taxon>
        <taxon>Embryophyta</taxon>
        <taxon>Tracheophyta</taxon>
        <taxon>Spermatophyta</taxon>
        <taxon>Magnoliopsida</taxon>
        <taxon>eudicotyledons</taxon>
        <taxon>Gunneridae</taxon>
        <taxon>Pentapetalae</taxon>
        <taxon>rosids</taxon>
        <taxon>fabids</taxon>
        <taxon>Fabales</taxon>
        <taxon>Fabaceae</taxon>
        <taxon>Papilionoideae</taxon>
        <taxon>50 kb inversion clade</taxon>
        <taxon>dalbergioids sensu lato</taxon>
        <taxon>Dalbergieae</taxon>
        <taxon>Pterocarpus clade</taxon>
        <taxon>Arachis</taxon>
    </lineage>
</organism>
<evidence type="ECO:0000313" key="3">
    <source>
        <dbReference type="Proteomes" id="UP000289738"/>
    </source>
</evidence>
<dbReference type="InterPro" id="IPR019557">
    <property type="entry name" value="AminoTfrase-like_pln_mobile"/>
</dbReference>
<dbReference type="PANTHER" id="PTHR46033:SF8">
    <property type="entry name" value="PROTEIN MAINTENANCE OF MERISTEMS-LIKE"/>
    <property type="match status" value="1"/>
</dbReference>